<dbReference type="PROSITE" id="PS50082">
    <property type="entry name" value="WD_REPEATS_2"/>
    <property type="match status" value="2"/>
</dbReference>
<reference evidence="4 5" key="1">
    <citation type="submission" date="2017-03" db="EMBL/GenBank/DDBJ databases">
        <title>Genomes of endolithic fungi from Antarctica.</title>
        <authorList>
            <person name="Coleine C."/>
            <person name="Masonjones S."/>
            <person name="Stajich J.E."/>
        </authorList>
    </citation>
    <scope>NUCLEOTIDE SEQUENCE [LARGE SCALE GENOMIC DNA]</scope>
    <source>
        <strain evidence="4 5">CCFEE 5187</strain>
    </source>
</reference>
<dbReference type="Gene3D" id="2.130.10.10">
    <property type="entry name" value="YVTN repeat-like/Quinoprotein amine dehydrogenase"/>
    <property type="match status" value="1"/>
</dbReference>
<keyword evidence="5" id="KW-1185">Reference proteome</keyword>
<keyword evidence="1 3" id="KW-0853">WD repeat</keyword>
<dbReference type="Pfam" id="PF00400">
    <property type="entry name" value="WD40"/>
    <property type="match status" value="2"/>
</dbReference>
<dbReference type="PANTHER" id="PTHR19848">
    <property type="entry name" value="WD40 REPEAT PROTEIN"/>
    <property type="match status" value="1"/>
</dbReference>
<dbReference type="Proteomes" id="UP000308768">
    <property type="component" value="Unassembled WGS sequence"/>
</dbReference>
<dbReference type="STRING" id="331657.A0A4U0XIJ3"/>
<organism evidence="4 5">
    <name type="scientific">Cryomyces minteri</name>
    <dbReference type="NCBI Taxonomy" id="331657"/>
    <lineage>
        <taxon>Eukaryota</taxon>
        <taxon>Fungi</taxon>
        <taxon>Dikarya</taxon>
        <taxon>Ascomycota</taxon>
        <taxon>Pezizomycotina</taxon>
        <taxon>Dothideomycetes</taxon>
        <taxon>Dothideomycetes incertae sedis</taxon>
        <taxon>Cryomyces</taxon>
    </lineage>
</organism>
<comment type="caution">
    <text evidence="4">The sequence shown here is derived from an EMBL/GenBank/DDBJ whole genome shotgun (WGS) entry which is preliminary data.</text>
</comment>
<dbReference type="PROSITE" id="PS00678">
    <property type="entry name" value="WD_REPEATS_1"/>
    <property type="match status" value="1"/>
</dbReference>
<dbReference type="SMART" id="SM00320">
    <property type="entry name" value="WD40"/>
    <property type="match status" value="2"/>
</dbReference>
<dbReference type="OrthoDB" id="190105at2759"/>
<sequence>MAVLEGHTSVVNKVQMRGDALLTYGPDGTIRIWSLEKRALLRTIDAHHQTAASFDFDGSSIISGPFNETAKIWDAQSGELVREFGLPADVVWKVALSKGRATFAANRGKDVVLEVWSFAAEADAMREGGQ</sequence>
<dbReference type="InterPro" id="IPR001680">
    <property type="entry name" value="WD40_rpt"/>
</dbReference>
<evidence type="ECO:0000256" key="2">
    <source>
        <dbReference type="ARBA" id="ARBA00022737"/>
    </source>
</evidence>
<evidence type="ECO:0000313" key="4">
    <source>
        <dbReference type="EMBL" id="TKA75203.1"/>
    </source>
</evidence>
<dbReference type="EMBL" id="NAJN01000306">
    <property type="protein sequence ID" value="TKA75203.1"/>
    <property type="molecule type" value="Genomic_DNA"/>
</dbReference>
<evidence type="ECO:0000313" key="5">
    <source>
        <dbReference type="Proteomes" id="UP000308768"/>
    </source>
</evidence>
<accession>A0A4U0XIJ3</accession>
<evidence type="ECO:0000256" key="1">
    <source>
        <dbReference type="ARBA" id="ARBA00022574"/>
    </source>
</evidence>
<dbReference type="AlphaFoldDB" id="A0A4U0XIJ3"/>
<dbReference type="PROSITE" id="PS50294">
    <property type="entry name" value="WD_REPEATS_REGION"/>
    <property type="match status" value="1"/>
</dbReference>
<name>A0A4U0XIJ3_9PEZI</name>
<feature type="repeat" description="WD" evidence="3">
    <location>
        <begin position="4"/>
        <end position="43"/>
    </location>
</feature>
<keyword evidence="2" id="KW-0677">Repeat</keyword>
<dbReference type="InterPro" id="IPR036322">
    <property type="entry name" value="WD40_repeat_dom_sf"/>
</dbReference>
<dbReference type="InterPro" id="IPR019775">
    <property type="entry name" value="WD40_repeat_CS"/>
</dbReference>
<protein>
    <submittedName>
        <fullName evidence="4">Uncharacterized protein</fullName>
    </submittedName>
</protein>
<evidence type="ECO:0000256" key="3">
    <source>
        <dbReference type="PROSITE-ProRule" id="PRU00221"/>
    </source>
</evidence>
<dbReference type="SUPFAM" id="SSF50978">
    <property type="entry name" value="WD40 repeat-like"/>
    <property type="match status" value="1"/>
</dbReference>
<feature type="repeat" description="WD" evidence="3">
    <location>
        <begin position="44"/>
        <end position="83"/>
    </location>
</feature>
<dbReference type="InterPro" id="IPR015943">
    <property type="entry name" value="WD40/YVTN_repeat-like_dom_sf"/>
</dbReference>
<gene>
    <name evidence="4" type="ORF">B0A49_02401</name>
</gene>
<proteinExistence type="predicted"/>
<dbReference type="PANTHER" id="PTHR19848:SF8">
    <property type="entry name" value="F-BOX AND WD REPEAT DOMAIN CONTAINING 7"/>
    <property type="match status" value="1"/>
</dbReference>